<evidence type="ECO:0000313" key="2">
    <source>
        <dbReference type="EMBL" id="KAH0910849.1"/>
    </source>
</evidence>
<evidence type="ECO:0008006" key="4">
    <source>
        <dbReference type="Google" id="ProtNLM"/>
    </source>
</evidence>
<feature type="compositionally biased region" description="Basic and acidic residues" evidence="1">
    <location>
        <begin position="17"/>
        <end position="26"/>
    </location>
</feature>
<dbReference type="Proteomes" id="UP000824890">
    <property type="component" value="Unassembled WGS sequence"/>
</dbReference>
<protein>
    <recommendedName>
        <fullName evidence="4">Nascent polypeptide-associated complex subunit beta</fullName>
    </recommendedName>
</protein>
<proteinExistence type="predicted"/>
<keyword evidence="3" id="KW-1185">Reference proteome</keyword>
<dbReference type="EMBL" id="JAGKQM010000009">
    <property type="protein sequence ID" value="KAH0910849.1"/>
    <property type="molecule type" value="Genomic_DNA"/>
</dbReference>
<gene>
    <name evidence="2" type="ORF">HID58_034170</name>
</gene>
<name>A0ABQ8C196_BRANA</name>
<evidence type="ECO:0000313" key="3">
    <source>
        <dbReference type="Proteomes" id="UP000824890"/>
    </source>
</evidence>
<feature type="region of interest" description="Disordered" evidence="1">
    <location>
        <begin position="1"/>
        <end position="37"/>
    </location>
</feature>
<sequence>MEDLDALQEAASGTAEDDPHTKDVGDKGLLAGDEEKKGTRKLLLKQTVMAAGTSKKKFVQAILSQSKNVQARQGKHHGERIRLP</sequence>
<organism evidence="2 3">
    <name type="scientific">Brassica napus</name>
    <name type="common">Rape</name>
    <dbReference type="NCBI Taxonomy" id="3708"/>
    <lineage>
        <taxon>Eukaryota</taxon>
        <taxon>Viridiplantae</taxon>
        <taxon>Streptophyta</taxon>
        <taxon>Embryophyta</taxon>
        <taxon>Tracheophyta</taxon>
        <taxon>Spermatophyta</taxon>
        <taxon>Magnoliopsida</taxon>
        <taxon>eudicotyledons</taxon>
        <taxon>Gunneridae</taxon>
        <taxon>Pentapetalae</taxon>
        <taxon>rosids</taxon>
        <taxon>malvids</taxon>
        <taxon>Brassicales</taxon>
        <taxon>Brassicaceae</taxon>
        <taxon>Brassiceae</taxon>
        <taxon>Brassica</taxon>
    </lineage>
</organism>
<evidence type="ECO:0000256" key="1">
    <source>
        <dbReference type="SAM" id="MobiDB-lite"/>
    </source>
</evidence>
<reference evidence="2 3" key="1">
    <citation type="submission" date="2021-05" db="EMBL/GenBank/DDBJ databases">
        <title>Genome Assembly of Synthetic Allotetraploid Brassica napus Reveals Homoeologous Exchanges between Subgenomes.</title>
        <authorList>
            <person name="Davis J.T."/>
        </authorList>
    </citation>
    <scope>NUCLEOTIDE SEQUENCE [LARGE SCALE GENOMIC DNA]</scope>
    <source>
        <strain evidence="3">cv. Da-Ae</strain>
        <tissue evidence="2">Seedling</tissue>
    </source>
</reference>
<comment type="caution">
    <text evidence="2">The sequence shown here is derived from an EMBL/GenBank/DDBJ whole genome shotgun (WGS) entry which is preliminary data.</text>
</comment>
<accession>A0ABQ8C196</accession>